<evidence type="ECO:0000313" key="3">
    <source>
        <dbReference type="Proteomes" id="UP000094009"/>
    </source>
</evidence>
<evidence type="ECO:0000256" key="1">
    <source>
        <dbReference type="SAM" id="MobiDB-lite"/>
    </source>
</evidence>
<proteinExistence type="predicted"/>
<gene>
    <name evidence="2" type="ORF">TH4_18480</name>
</gene>
<name>A0A853KVP1_9PROT</name>
<accession>A0A853KVP1</accession>
<organism evidence="2 3">
    <name type="scientific">Thalassospira tepidiphila MCCC 1A03514</name>
    <dbReference type="NCBI Taxonomy" id="1177930"/>
    <lineage>
        <taxon>Bacteria</taxon>
        <taxon>Pseudomonadati</taxon>
        <taxon>Pseudomonadota</taxon>
        <taxon>Alphaproteobacteria</taxon>
        <taxon>Rhodospirillales</taxon>
        <taxon>Thalassospiraceae</taxon>
        <taxon>Thalassospira</taxon>
    </lineage>
</organism>
<feature type="region of interest" description="Disordered" evidence="1">
    <location>
        <begin position="636"/>
        <end position="673"/>
    </location>
</feature>
<dbReference type="EMBL" id="JPVZ01000011">
    <property type="protein sequence ID" value="OAZ08045.1"/>
    <property type="molecule type" value="Genomic_DNA"/>
</dbReference>
<dbReference type="AlphaFoldDB" id="A0A853KVP1"/>
<evidence type="ECO:0000313" key="2">
    <source>
        <dbReference type="EMBL" id="OAZ08045.1"/>
    </source>
</evidence>
<comment type="caution">
    <text evidence="2">The sequence shown here is derived from an EMBL/GenBank/DDBJ whole genome shotgun (WGS) entry which is preliminary data.</text>
</comment>
<sequence>MANNIPQFYSSNPNIAPSRIGAGYDDTQTILRGAGDLMAGAQRAYQPFVEKQQKQQELTQKTNLIKLQRSVEDEALRAYDEIQGQEGFAQLSTEEAVNLWQERVNTTLDAQLDAYGFQGAERDYYREQALGTKRVATARVGIGSANSKAKIDDVNTTLTGEVNIISNRLLDAPDTLKTSLEDLRDKYGTYVDVLGEDRVRKSAMAQAPVLIETSVQGYVNQGRFSEARALLNDKGEIKVTSALTADQRNGMLEGVDRAEAALIKAQQAAADEQRKITDAAALVGAAYGGAVILDDRNKEHRDAVNLFFDQMTPQLAEMSPNDRTETLAEFVGGVKVVPDAIKTMIRTSKFAPAEQQAETAAFIGKVEELAPGLLQSTSGLTDVDMARSELINSMVASGQSVTDAVERTSQIVDPNNSAMMKARKEAFGDIDPITADAVADSFDTVLNWQADVPDHLVAELERDVNGVFLRQYQLTGDEDVARDYALKQAAKIWGQTEADGGKRLIKYPPEAFYAFNDDNGWMQQQLVADVADFTGSAADDLDGRVFIHSDNMTARQASVQAPTYQVLLQDDNGALVPLDVRWAPDSAKAAEEWRKARIEEGREKRDRDAVVDVPIKINGEDAGSLITIGKFDWGNAFSDSTWRPRDPETGEAIEPAPFFGEGPDSNIAPDLNE</sequence>
<dbReference type="RefSeq" id="WP_064782204.1">
    <property type="nucleotide sequence ID" value="NZ_JPVZ01000011.1"/>
</dbReference>
<dbReference type="Proteomes" id="UP000094009">
    <property type="component" value="Unassembled WGS sequence"/>
</dbReference>
<reference evidence="2 3" key="1">
    <citation type="submission" date="2014-07" db="EMBL/GenBank/DDBJ databases">
        <title>Draft genome sequence of Thalassospira tepidiphila 1-1B.</title>
        <authorList>
            <person name="Lai Q."/>
            <person name="Shao Z."/>
        </authorList>
    </citation>
    <scope>NUCLEOTIDE SEQUENCE [LARGE SCALE GENOMIC DNA]</scope>
    <source>
        <strain evidence="2 3">MCCC 1A03514</strain>
    </source>
</reference>
<protein>
    <submittedName>
        <fullName evidence="2">Uncharacterized protein</fullName>
    </submittedName>
</protein>